<dbReference type="InterPro" id="IPR050287">
    <property type="entry name" value="MTA/SAH_deaminase"/>
</dbReference>
<dbReference type="InterPro" id="IPR032466">
    <property type="entry name" value="Metal_Hydrolase"/>
</dbReference>
<dbReference type="InterPro" id="IPR006680">
    <property type="entry name" value="Amidohydro-rel"/>
</dbReference>
<gene>
    <name evidence="3" type="primary">mtaD</name>
    <name evidence="3" type="ORF">ERS672216_01479</name>
</gene>
<dbReference type="GO" id="GO:0050270">
    <property type="term" value="F:S-adenosylhomocysteine deaminase activity"/>
    <property type="evidence" value="ECO:0007669"/>
    <property type="project" value="UniProtKB-EC"/>
</dbReference>
<dbReference type="InterPro" id="IPR011059">
    <property type="entry name" value="Metal-dep_hydrolase_composite"/>
</dbReference>
<dbReference type="Proteomes" id="UP000069632">
    <property type="component" value="Unassembled WGS sequence"/>
</dbReference>
<dbReference type="Gene3D" id="3.20.20.140">
    <property type="entry name" value="Metal-dependent hydrolases"/>
    <property type="match status" value="1"/>
</dbReference>
<evidence type="ECO:0000313" key="4">
    <source>
        <dbReference type="Proteomes" id="UP000069632"/>
    </source>
</evidence>
<dbReference type="OrthoDB" id="9807210at2"/>
<dbReference type="EC" id="3.5.4.28" evidence="3"/>
<name>A0A128EI46_9BACT</name>
<protein>
    <submittedName>
        <fullName evidence="3">Chlorohydrolase</fullName>
        <ecNumber evidence="3">3.5.4.28</ecNumber>
    </submittedName>
</protein>
<keyword evidence="4" id="KW-1185">Reference proteome</keyword>
<organism evidence="3 4">
    <name type="scientific">Campylobacter geochelonis</name>
    <dbReference type="NCBI Taxonomy" id="1780362"/>
    <lineage>
        <taxon>Bacteria</taxon>
        <taxon>Pseudomonadati</taxon>
        <taxon>Campylobacterota</taxon>
        <taxon>Epsilonproteobacteria</taxon>
        <taxon>Campylobacterales</taxon>
        <taxon>Campylobacteraceae</taxon>
        <taxon>Campylobacter</taxon>
    </lineage>
</organism>
<dbReference type="AlphaFoldDB" id="A0A128EI46"/>
<dbReference type="SUPFAM" id="SSF51338">
    <property type="entry name" value="Composite domain of metallo-dependent hydrolases"/>
    <property type="match status" value="1"/>
</dbReference>
<accession>A0A128EI46</accession>
<evidence type="ECO:0000313" key="3">
    <source>
        <dbReference type="EMBL" id="CZE48575.1"/>
    </source>
</evidence>
<dbReference type="Gene3D" id="2.30.40.10">
    <property type="entry name" value="Urease, subunit C, domain 1"/>
    <property type="match status" value="1"/>
</dbReference>
<dbReference type="PANTHER" id="PTHR43794:SF11">
    <property type="entry name" value="AMIDOHYDROLASE-RELATED DOMAIN-CONTAINING PROTEIN"/>
    <property type="match status" value="1"/>
</dbReference>
<dbReference type="NCBIfam" id="NF006269">
    <property type="entry name" value="PRK08418.1"/>
    <property type="match status" value="1"/>
</dbReference>
<evidence type="ECO:0000256" key="1">
    <source>
        <dbReference type="ARBA" id="ARBA00022801"/>
    </source>
</evidence>
<keyword evidence="1 3" id="KW-0378">Hydrolase</keyword>
<reference evidence="3 4" key="1">
    <citation type="submission" date="2016-02" db="EMBL/GenBank/DDBJ databases">
        <authorList>
            <consortium name="Pathogen Informatics"/>
        </authorList>
    </citation>
    <scope>NUCLEOTIDE SEQUENCE [LARGE SCALE GENOMIC DNA]</scope>
    <source>
        <strain evidence="3 4">RC20</strain>
    </source>
</reference>
<sequence length="406" mass="45767">MKILKAKYILVCDDGFKVLKNSAIAFDTKIKKVGKFKELQAQFKDALVLDFSEDIVMPAFINPHCHLEFSANSTTLVYGDFLKWVKSVITSRSELSKEATDKLIQNAINSMMRSGVATIGEISSFGSDLNACVNSKARVVFYNEILGSNPEFIESCWENFITRFKQSDKFKSELFIPALSIHSTYSTHPTLCKRACDFAKLNNLLLSTHLLESNHENRWLREAKGGFKEWLAKFSKDAKPMYGVEEFIKNFSGLRTLFVHCVYLKELEKLDSNLHSIAHCAVSNRLLSKKTLNLKKVLKSGLNLAIATDGLSSNISLNFFDELRANLLIHDDFDLQKLAKVLLLSSTLNPARALGLNLGSLEEEKLADIAVYKGFEVSDETQIPLQLILQTKEAKELFIGGKKWEF</sequence>
<dbReference type="EMBL" id="FIZP01000009">
    <property type="protein sequence ID" value="CZE48575.1"/>
    <property type="molecule type" value="Genomic_DNA"/>
</dbReference>
<proteinExistence type="predicted"/>
<dbReference type="PANTHER" id="PTHR43794">
    <property type="entry name" value="AMINOHYDROLASE SSNA-RELATED"/>
    <property type="match status" value="1"/>
</dbReference>
<feature type="domain" description="Amidohydrolase-related" evidence="2">
    <location>
        <begin position="55"/>
        <end position="402"/>
    </location>
</feature>
<dbReference type="Pfam" id="PF01979">
    <property type="entry name" value="Amidohydro_1"/>
    <property type="match status" value="1"/>
</dbReference>
<dbReference type="RefSeq" id="WP_075540400.1">
    <property type="nucleotide sequence ID" value="NZ_CP053844.1"/>
</dbReference>
<dbReference type="SUPFAM" id="SSF51556">
    <property type="entry name" value="Metallo-dependent hydrolases"/>
    <property type="match status" value="1"/>
</dbReference>
<evidence type="ECO:0000259" key="2">
    <source>
        <dbReference type="Pfam" id="PF01979"/>
    </source>
</evidence>